<dbReference type="AlphaFoldDB" id="A0AAN9IX95"/>
<organism evidence="1 2">
    <name type="scientific">Crotalaria pallida</name>
    <name type="common">Smooth rattlebox</name>
    <name type="synonym">Crotalaria striata</name>
    <dbReference type="NCBI Taxonomy" id="3830"/>
    <lineage>
        <taxon>Eukaryota</taxon>
        <taxon>Viridiplantae</taxon>
        <taxon>Streptophyta</taxon>
        <taxon>Embryophyta</taxon>
        <taxon>Tracheophyta</taxon>
        <taxon>Spermatophyta</taxon>
        <taxon>Magnoliopsida</taxon>
        <taxon>eudicotyledons</taxon>
        <taxon>Gunneridae</taxon>
        <taxon>Pentapetalae</taxon>
        <taxon>rosids</taxon>
        <taxon>fabids</taxon>
        <taxon>Fabales</taxon>
        <taxon>Fabaceae</taxon>
        <taxon>Papilionoideae</taxon>
        <taxon>50 kb inversion clade</taxon>
        <taxon>genistoids sensu lato</taxon>
        <taxon>core genistoids</taxon>
        <taxon>Crotalarieae</taxon>
        <taxon>Crotalaria</taxon>
    </lineage>
</organism>
<accession>A0AAN9IX95</accession>
<sequence length="129" mass="14367">MRLVVALIACGLERWGRIVGDAEEHGIRDIRTSGRYVTAGKSLTVREKLTILQQEEEEKARQLASSITRLSTNASRVPLVTGTLAETKAATTNWGNEPSREEVEKMMRDKALDRLASFISNHHVFFVSG</sequence>
<comment type="caution">
    <text evidence="1">The sequence shown here is derived from an EMBL/GenBank/DDBJ whole genome shotgun (WGS) entry which is preliminary data.</text>
</comment>
<keyword evidence="2" id="KW-1185">Reference proteome</keyword>
<gene>
    <name evidence="1" type="ORF">RIF29_00209</name>
</gene>
<proteinExistence type="predicted"/>
<evidence type="ECO:0000313" key="1">
    <source>
        <dbReference type="EMBL" id="KAK7287139.1"/>
    </source>
</evidence>
<name>A0AAN9IX95_CROPI</name>
<reference evidence="1 2" key="1">
    <citation type="submission" date="2024-01" db="EMBL/GenBank/DDBJ databases">
        <title>The genomes of 5 underutilized Papilionoideae crops provide insights into root nodulation and disease resistanc.</title>
        <authorList>
            <person name="Yuan L."/>
        </authorList>
    </citation>
    <scope>NUCLEOTIDE SEQUENCE [LARGE SCALE GENOMIC DNA]</scope>
    <source>
        <strain evidence="1">ZHUSHIDOU_FW_LH</strain>
        <tissue evidence="1">Leaf</tissue>
    </source>
</reference>
<dbReference type="EMBL" id="JAYWIO010000001">
    <property type="protein sequence ID" value="KAK7287139.1"/>
    <property type="molecule type" value="Genomic_DNA"/>
</dbReference>
<protein>
    <submittedName>
        <fullName evidence="1">Uncharacterized protein</fullName>
    </submittedName>
</protein>
<dbReference type="Proteomes" id="UP001372338">
    <property type="component" value="Unassembled WGS sequence"/>
</dbReference>
<evidence type="ECO:0000313" key="2">
    <source>
        <dbReference type="Proteomes" id="UP001372338"/>
    </source>
</evidence>